<evidence type="ECO:0000259" key="4">
    <source>
        <dbReference type="PROSITE" id="PS50977"/>
    </source>
</evidence>
<dbReference type="RefSeq" id="WP_275583400.1">
    <property type="nucleotide sequence ID" value="NZ_JAFBDZ010000002.1"/>
</dbReference>
<comment type="caution">
    <text evidence="5">The sequence shown here is derived from an EMBL/GenBank/DDBJ whole genome shotgun (WGS) entry which is preliminary data.</text>
</comment>
<dbReference type="PROSITE" id="PS50977">
    <property type="entry name" value="HTH_TETR_2"/>
    <property type="match status" value="1"/>
</dbReference>
<dbReference type="PANTHER" id="PTHR43479:SF8">
    <property type="entry name" value="TRANSCRIPTIONAL REGULATOR, TETR FAMILY"/>
    <property type="match status" value="1"/>
</dbReference>
<dbReference type="PRINTS" id="PR00455">
    <property type="entry name" value="HTHTETR"/>
</dbReference>
<keyword evidence="1" id="KW-0678">Repressor</keyword>
<evidence type="ECO:0000256" key="2">
    <source>
        <dbReference type="ARBA" id="ARBA00023125"/>
    </source>
</evidence>
<evidence type="ECO:0000256" key="1">
    <source>
        <dbReference type="ARBA" id="ARBA00022491"/>
    </source>
</evidence>
<dbReference type="Pfam" id="PF00440">
    <property type="entry name" value="TetR_N"/>
    <property type="match status" value="1"/>
</dbReference>
<dbReference type="SUPFAM" id="SSF48498">
    <property type="entry name" value="Tetracyclin repressor-like, C-terminal domain"/>
    <property type="match status" value="1"/>
</dbReference>
<dbReference type="InterPro" id="IPR023772">
    <property type="entry name" value="DNA-bd_HTH_TetR-type_CS"/>
</dbReference>
<name>A0ABS2NE35_9BACI</name>
<dbReference type="InterPro" id="IPR041603">
    <property type="entry name" value="YvdT_C"/>
</dbReference>
<evidence type="ECO:0000313" key="6">
    <source>
        <dbReference type="Proteomes" id="UP001646157"/>
    </source>
</evidence>
<dbReference type="Gene3D" id="1.10.357.10">
    <property type="entry name" value="Tetracycline Repressor, domain 2"/>
    <property type="match status" value="1"/>
</dbReference>
<proteinExistence type="predicted"/>
<dbReference type="PROSITE" id="PS01081">
    <property type="entry name" value="HTH_TETR_1"/>
    <property type="match status" value="1"/>
</dbReference>
<dbReference type="InterPro" id="IPR009057">
    <property type="entry name" value="Homeodomain-like_sf"/>
</dbReference>
<accession>A0ABS2NE35</accession>
<dbReference type="InterPro" id="IPR036271">
    <property type="entry name" value="Tet_transcr_reg_TetR-rel_C_sf"/>
</dbReference>
<gene>
    <name evidence="5" type="ORF">JOC86_002631</name>
</gene>
<dbReference type="Proteomes" id="UP001646157">
    <property type="component" value="Unassembled WGS sequence"/>
</dbReference>
<sequence>MSKHDKIIDAAMEVISEKGFEKTSISEIVKRAGIAQGTFYLYFKTKSSLIPAIASRLLSITLERIKSKDTEGESFWYFLDNLIEETFTITEEHKEVITLCYSGLAIEHSMEKWEAIYEPYYHWMESTIEKAISKGEIQEQININLTAQFIINMIENTAERYYMTSEHEDSVGMHKKEIFTFIKRSLCNA</sequence>
<protein>
    <submittedName>
        <fullName evidence="5">AcrR family transcriptional regulator</fullName>
    </submittedName>
</protein>
<feature type="domain" description="HTH tetR-type" evidence="4">
    <location>
        <begin position="1"/>
        <end position="61"/>
    </location>
</feature>
<keyword evidence="6" id="KW-1185">Reference proteome</keyword>
<dbReference type="SUPFAM" id="SSF46689">
    <property type="entry name" value="Homeodomain-like"/>
    <property type="match status" value="1"/>
</dbReference>
<dbReference type="EMBL" id="JAFBDZ010000002">
    <property type="protein sequence ID" value="MBM7586089.1"/>
    <property type="molecule type" value="Genomic_DNA"/>
</dbReference>
<feature type="DNA-binding region" description="H-T-H motif" evidence="3">
    <location>
        <begin position="24"/>
        <end position="43"/>
    </location>
</feature>
<evidence type="ECO:0000256" key="3">
    <source>
        <dbReference type="PROSITE-ProRule" id="PRU00335"/>
    </source>
</evidence>
<dbReference type="InterPro" id="IPR001647">
    <property type="entry name" value="HTH_TetR"/>
</dbReference>
<dbReference type="Pfam" id="PF17934">
    <property type="entry name" value="TetR_C_26"/>
    <property type="match status" value="1"/>
</dbReference>
<reference evidence="5 6" key="1">
    <citation type="submission" date="2021-01" db="EMBL/GenBank/DDBJ databases">
        <title>Genomic Encyclopedia of Type Strains, Phase IV (KMG-IV): sequencing the most valuable type-strain genomes for metagenomic binning, comparative biology and taxonomic classification.</title>
        <authorList>
            <person name="Goeker M."/>
        </authorList>
    </citation>
    <scope>NUCLEOTIDE SEQUENCE [LARGE SCALE GENOMIC DNA]</scope>
    <source>
        <strain evidence="5 6">DSM 24834</strain>
    </source>
</reference>
<dbReference type="PANTHER" id="PTHR43479">
    <property type="entry name" value="ACREF/ENVCD OPERON REPRESSOR-RELATED"/>
    <property type="match status" value="1"/>
</dbReference>
<organism evidence="5 6">
    <name type="scientific">Rossellomorea pakistanensis</name>
    <dbReference type="NCBI Taxonomy" id="992288"/>
    <lineage>
        <taxon>Bacteria</taxon>
        <taxon>Bacillati</taxon>
        <taxon>Bacillota</taxon>
        <taxon>Bacilli</taxon>
        <taxon>Bacillales</taxon>
        <taxon>Bacillaceae</taxon>
        <taxon>Rossellomorea</taxon>
    </lineage>
</organism>
<dbReference type="InterPro" id="IPR050624">
    <property type="entry name" value="HTH-type_Tx_Regulator"/>
</dbReference>
<evidence type="ECO:0000313" key="5">
    <source>
        <dbReference type="EMBL" id="MBM7586089.1"/>
    </source>
</evidence>
<keyword evidence="2 3" id="KW-0238">DNA-binding</keyword>